<dbReference type="InterPro" id="IPR018289">
    <property type="entry name" value="MULE_transposase_dom"/>
</dbReference>
<dbReference type="Proteomes" id="UP000054532">
    <property type="component" value="Unassembled WGS sequence"/>
</dbReference>
<proteinExistence type="predicted"/>
<gene>
    <name evidence="2" type="ORF">L914_17774</name>
</gene>
<dbReference type="VEuPathDB" id="FungiDB:PPTG_02071"/>
<evidence type="ECO:0000259" key="1">
    <source>
        <dbReference type="Pfam" id="PF10551"/>
    </source>
</evidence>
<feature type="domain" description="MULE transposase" evidence="1">
    <location>
        <begin position="10"/>
        <end position="75"/>
    </location>
</feature>
<organism evidence="2">
    <name type="scientific">Phytophthora nicotianae</name>
    <name type="common">Potato buckeye rot agent</name>
    <name type="synonym">Phytophthora parasitica</name>
    <dbReference type="NCBI Taxonomy" id="4792"/>
    <lineage>
        <taxon>Eukaryota</taxon>
        <taxon>Sar</taxon>
        <taxon>Stramenopiles</taxon>
        <taxon>Oomycota</taxon>
        <taxon>Peronosporomycetes</taxon>
        <taxon>Peronosporales</taxon>
        <taxon>Peronosporaceae</taxon>
        <taxon>Phytophthora</taxon>
    </lineage>
</organism>
<sequence length="108" mass="12485">MAFEPAVNLYVPIYYVLVQGKSQDVYWRVLNELIILSNRQLEPNNVTCDFEVALINAVLEQFPRANLVGCLFHWKQGLRRKMVDLRTPNRNSRARSALANLTRLLPSL</sequence>
<dbReference type="EMBL" id="KI695563">
    <property type="protein sequence ID" value="ETM35290.1"/>
    <property type="molecule type" value="Genomic_DNA"/>
</dbReference>
<protein>
    <recommendedName>
        <fullName evidence="1">MULE transposase domain-containing protein</fullName>
    </recommendedName>
</protein>
<evidence type="ECO:0000313" key="2">
    <source>
        <dbReference type="EMBL" id="ETM35290.1"/>
    </source>
</evidence>
<reference evidence="2" key="1">
    <citation type="submission" date="2013-11" db="EMBL/GenBank/DDBJ databases">
        <title>The Genome Sequence of Phytophthora parasitica IAC_01/95.</title>
        <authorList>
            <consortium name="The Broad Institute Genomics Platform"/>
            <person name="Russ C."/>
            <person name="Tyler B."/>
            <person name="Panabieres F."/>
            <person name="Shan W."/>
            <person name="Tripathy S."/>
            <person name="Grunwald N."/>
            <person name="Machado M."/>
            <person name="Johnson C.S."/>
            <person name="Arredondo F."/>
            <person name="Hong C."/>
            <person name="Coffey M."/>
            <person name="Young S.K."/>
            <person name="Zeng Q."/>
            <person name="Gargeya S."/>
            <person name="Fitzgerald M."/>
            <person name="Abouelleil A."/>
            <person name="Alvarado L."/>
            <person name="Chapman S.B."/>
            <person name="Gainer-Dewar J."/>
            <person name="Goldberg J."/>
            <person name="Griggs A."/>
            <person name="Gujja S."/>
            <person name="Hansen M."/>
            <person name="Howarth C."/>
            <person name="Imamovic A."/>
            <person name="Ireland A."/>
            <person name="Larimer J."/>
            <person name="McCowan C."/>
            <person name="Murphy C."/>
            <person name="Pearson M."/>
            <person name="Poon T.W."/>
            <person name="Priest M."/>
            <person name="Roberts A."/>
            <person name="Saif S."/>
            <person name="Shea T."/>
            <person name="Sykes S."/>
            <person name="Wortman J."/>
            <person name="Nusbaum C."/>
            <person name="Birren B."/>
        </authorList>
    </citation>
    <scope>NUCLEOTIDE SEQUENCE [LARGE SCALE GENOMIC DNA]</scope>
    <source>
        <strain evidence="2">IAC_01/95</strain>
    </source>
</reference>
<name>W2MG75_PHYNI</name>
<dbReference type="AlphaFoldDB" id="W2MG75"/>
<dbReference type="Pfam" id="PF10551">
    <property type="entry name" value="MULE"/>
    <property type="match status" value="1"/>
</dbReference>
<accession>W2MG75</accession>